<dbReference type="Pfam" id="PF05907">
    <property type="entry name" value="CXXC_Zn-b_euk"/>
    <property type="match status" value="1"/>
</dbReference>
<comment type="similarity">
    <text evidence="1">Belongs to the UPF0587 family.</text>
</comment>
<dbReference type="PANTHER" id="PTHR12857:SF0">
    <property type="entry name" value="CXXC MOTIF CONTAINING ZINC BINDING PROTEIN"/>
    <property type="match status" value="1"/>
</dbReference>
<dbReference type="PANTHER" id="PTHR12857">
    <property type="entry name" value="CXXC MOTIF CONTAINING ZINC BINDING PROTEIN"/>
    <property type="match status" value="1"/>
</dbReference>
<evidence type="ECO:0008006" key="6">
    <source>
        <dbReference type="Google" id="ProtNLM"/>
    </source>
</evidence>
<evidence type="ECO:0000256" key="1">
    <source>
        <dbReference type="ARBA" id="ARBA00007818"/>
    </source>
</evidence>
<keyword evidence="2" id="KW-0479">Metal-binding</keyword>
<comment type="caution">
    <text evidence="4">The sequence shown here is derived from an EMBL/GenBank/DDBJ whole genome shotgun (WGS) entry which is preliminary data.</text>
</comment>
<dbReference type="AlphaFoldDB" id="A0A8S4N285"/>
<evidence type="ECO:0000313" key="4">
    <source>
        <dbReference type="EMBL" id="CAH1775430.1"/>
    </source>
</evidence>
<dbReference type="InterPro" id="IPR008584">
    <property type="entry name" value="CXXC_Zn-binding_euk"/>
</dbReference>
<reference evidence="4" key="1">
    <citation type="submission" date="2022-03" db="EMBL/GenBank/DDBJ databases">
        <authorList>
            <person name="Martin C."/>
        </authorList>
    </citation>
    <scope>NUCLEOTIDE SEQUENCE</scope>
</reference>
<dbReference type="SUPFAM" id="SSF141678">
    <property type="entry name" value="MAL13P1.257-like"/>
    <property type="match status" value="1"/>
</dbReference>
<sequence>MKIALQFKARLEFLTNLRPEGEDFRWYLKLKCLNCGEETPEFTYLSLLENSPLKGGRGHASLVLKCKLCARENSIDIVKESIGTYTAEDSDSSKLVKIVTFDCRGVEPTDFSPRAGWTAEGAESGSKFSDINLLEKEWCDYDEKVNESVGIYDCKHAFVTVK</sequence>
<dbReference type="OrthoDB" id="10248838at2759"/>
<dbReference type="GO" id="GO:0008270">
    <property type="term" value="F:zinc ion binding"/>
    <property type="evidence" value="ECO:0007669"/>
    <property type="project" value="TreeGrafter"/>
</dbReference>
<dbReference type="Proteomes" id="UP000749559">
    <property type="component" value="Unassembled WGS sequence"/>
</dbReference>
<proteinExistence type="inferred from homology"/>
<accession>A0A8S4N285</accession>
<dbReference type="EMBL" id="CAIIXF020000001">
    <property type="protein sequence ID" value="CAH1775430.1"/>
    <property type="molecule type" value="Genomic_DNA"/>
</dbReference>
<keyword evidence="5" id="KW-1185">Reference proteome</keyword>
<keyword evidence="3" id="KW-0862">Zinc</keyword>
<name>A0A8S4N285_OWEFU</name>
<organism evidence="4 5">
    <name type="scientific">Owenia fusiformis</name>
    <name type="common">Polychaete worm</name>
    <dbReference type="NCBI Taxonomy" id="6347"/>
    <lineage>
        <taxon>Eukaryota</taxon>
        <taxon>Metazoa</taxon>
        <taxon>Spiralia</taxon>
        <taxon>Lophotrochozoa</taxon>
        <taxon>Annelida</taxon>
        <taxon>Polychaeta</taxon>
        <taxon>Sedentaria</taxon>
        <taxon>Canalipalpata</taxon>
        <taxon>Sabellida</taxon>
        <taxon>Oweniida</taxon>
        <taxon>Oweniidae</taxon>
        <taxon>Owenia</taxon>
    </lineage>
</organism>
<evidence type="ECO:0000256" key="2">
    <source>
        <dbReference type="ARBA" id="ARBA00022723"/>
    </source>
</evidence>
<protein>
    <recommendedName>
        <fullName evidence="6">CXXC motif containing zinc binding protein</fullName>
    </recommendedName>
</protein>
<evidence type="ECO:0000256" key="3">
    <source>
        <dbReference type="ARBA" id="ARBA00022833"/>
    </source>
</evidence>
<evidence type="ECO:0000313" key="5">
    <source>
        <dbReference type="Proteomes" id="UP000749559"/>
    </source>
</evidence>
<gene>
    <name evidence="4" type="ORF">OFUS_LOCUS2731</name>
</gene>